<reference evidence="1" key="1">
    <citation type="submission" date="2021-10" db="EMBL/GenBank/DDBJ databases">
        <title>Melipona bicolor Genome sequencing and assembly.</title>
        <authorList>
            <person name="Araujo N.S."/>
            <person name="Arias M.C."/>
        </authorList>
    </citation>
    <scope>NUCLEOTIDE SEQUENCE</scope>
    <source>
        <strain evidence="1">USP_2M_L1-L4_2017</strain>
        <tissue evidence="1">Whole body</tissue>
    </source>
</reference>
<sequence>IYETAIDNSESSLRSREDTSTVGWIGFLAGFYIERFPAGVAARMREEERRQQRYYYA</sequence>
<evidence type="ECO:0000313" key="2">
    <source>
        <dbReference type="Proteomes" id="UP001177670"/>
    </source>
</evidence>
<accession>A0AA40FEK0</accession>
<organism evidence="1 2">
    <name type="scientific">Melipona bicolor</name>
    <dbReference type="NCBI Taxonomy" id="60889"/>
    <lineage>
        <taxon>Eukaryota</taxon>
        <taxon>Metazoa</taxon>
        <taxon>Ecdysozoa</taxon>
        <taxon>Arthropoda</taxon>
        <taxon>Hexapoda</taxon>
        <taxon>Insecta</taxon>
        <taxon>Pterygota</taxon>
        <taxon>Neoptera</taxon>
        <taxon>Endopterygota</taxon>
        <taxon>Hymenoptera</taxon>
        <taxon>Apocrita</taxon>
        <taxon>Aculeata</taxon>
        <taxon>Apoidea</taxon>
        <taxon>Anthophila</taxon>
        <taxon>Apidae</taxon>
        <taxon>Melipona</taxon>
    </lineage>
</organism>
<dbReference type="EMBL" id="JAHYIQ010000052">
    <property type="protein sequence ID" value="KAK1117391.1"/>
    <property type="molecule type" value="Genomic_DNA"/>
</dbReference>
<gene>
    <name evidence="1" type="ORF">K0M31_016762</name>
</gene>
<proteinExistence type="predicted"/>
<dbReference type="AlphaFoldDB" id="A0AA40FEK0"/>
<protein>
    <submittedName>
        <fullName evidence="1">Uncharacterized protein</fullName>
    </submittedName>
</protein>
<keyword evidence="2" id="KW-1185">Reference proteome</keyword>
<name>A0AA40FEK0_9HYME</name>
<dbReference type="Proteomes" id="UP001177670">
    <property type="component" value="Unassembled WGS sequence"/>
</dbReference>
<evidence type="ECO:0000313" key="1">
    <source>
        <dbReference type="EMBL" id="KAK1117391.1"/>
    </source>
</evidence>
<feature type="non-terminal residue" evidence="1">
    <location>
        <position position="1"/>
    </location>
</feature>
<comment type="caution">
    <text evidence="1">The sequence shown here is derived from an EMBL/GenBank/DDBJ whole genome shotgun (WGS) entry which is preliminary data.</text>
</comment>